<dbReference type="InterPro" id="IPR042525">
    <property type="entry name" value="Rad52_Rad59_Rad22_sf"/>
</dbReference>
<dbReference type="InterPro" id="IPR041247">
    <property type="entry name" value="Rad52_fam"/>
</dbReference>
<keyword evidence="5" id="KW-1185">Reference proteome</keyword>
<dbReference type="GO" id="GO:0006302">
    <property type="term" value="P:double-strand break repair"/>
    <property type="evidence" value="ECO:0007669"/>
    <property type="project" value="UniProtKB-ARBA"/>
</dbReference>
<keyword evidence="3" id="KW-0234">DNA repair</keyword>
<dbReference type="EMBL" id="ML994656">
    <property type="protein sequence ID" value="KAF2180772.1"/>
    <property type="molecule type" value="Genomic_DNA"/>
</dbReference>
<evidence type="ECO:0000256" key="2">
    <source>
        <dbReference type="ARBA" id="ARBA00022763"/>
    </source>
</evidence>
<evidence type="ECO:0000313" key="5">
    <source>
        <dbReference type="Proteomes" id="UP000800200"/>
    </source>
</evidence>
<comment type="similarity">
    <text evidence="1">Belongs to the RAD52 family.</text>
</comment>
<dbReference type="Proteomes" id="UP000800200">
    <property type="component" value="Unassembled WGS sequence"/>
</dbReference>
<sequence length="73" mass="8173">MAMHPKGMVMEELLDMANRHFGSNGWLSEIRNTSIDFVDSDPDTGRTSLEVSLLTCYIGENEVHVIFLSVEVS</sequence>
<name>A0A6A6DQV8_9PEZI</name>
<keyword evidence="2" id="KW-0227">DNA damage</keyword>
<evidence type="ECO:0000313" key="4">
    <source>
        <dbReference type="EMBL" id="KAF2180772.1"/>
    </source>
</evidence>
<dbReference type="OrthoDB" id="206565at2759"/>
<dbReference type="Pfam" id="PF04098">
    <property type="entry name" value="Rad52_Rad22"/>
    <property type="match status" value="1"/>
</dbReference>
<dbReference type="Gene3D" id="3.30.390.80">
    <property type="entry name" value="DNA repair protein Rad52/59/22"/>
    <property type="match status" value="1"/>
</dbReference>
<dbReference type="GO" id="GO:0006310">
    <property type="term" value="P:DNA recombination"/>
    <property type="evidence" value="ECO:0007669"/>
    <property type="project" value="UniProtKB-ARBA"/>
</dbReference>
<protein>
    <submittedName>
        <fullName evidence="4">Uncharacterized protein</fullName>
    </submittedName>
</protein>
<proteinExistence type="inferred from homology"/>
<organism evidence="4 5">
    <name type="scientific">Zopfia rhizophila CBS 207.26</name>
    <dbReference type="NCBI Taxonomy" id="1314779"/>
    <lineage>
        <taxon>Eukaryota</taxon>
        <taxon>Fungi</taxon>
        <taxon>Dikarya</taxon>
        <taxon>Ascomycota</taxon>
        <taxon>Pezizomycotina</taxon>
        <taxon>Dothideomycetes</taxon>
        <taxon>Dothideomycetes incertae sedis</taxon>
        <taxon>Zopfiaceae</taxon>
        <taxon>Zopfia</taxon>
    </lineage>
</organism>
<reference evidence="4" key="1">
    <citation type="journal article" date="2020" name="Stud. Mycol.">
        <title>101 Dothideomycetes genomes: a test case for predicting lifestyles and emergence of pathogens.</title>
        <authorList>
            <person name="Haridas S."/>
            <person name="Albert R."/>
            <person name="Binder M."/>
            <person name="Bloem J."/>
            <person name="Labutti K."/>
            <person name="Salamov A."/>
            <person name="Andreopoulos B."/>
            <person name="Baker S."/>
            <person name="Barry K."/>
            <person name="Bills G."/>
            <person name="Bluhm B."/>
            <person name="Cannon C."/>
            <person name="Castanera R."/>
            <person name="Culley D."/>
            <person name="Daum C."/>
            <person name="Ezra D."/>
            <person name="Gonzalez J."/>
            <person name="Henrissat B."/>
            <person name="Kuo A."/>
            <person name="Liang C."/>
            <person name="Lipzen A."/>
            <person name="Lutzoni F."/>
            <person name="Magnuson J."/>
            <person name="Mondo S."/>
            <person name="Nolan M."/>
            <person name="Ohm R."/>
            <person name="Pangilinan J."/>
            <person name="Park H.-J."/>
            <person name="Ramirez L."/>
            <person name="Alfaro M."/>
            <person name="Sun H."/>
            <person name="Tritt A."/>
            <person name="Yoshinaga Y."/>
            <person name="Zwiers L.-H."/>
            <person name="Turgeon B."/>
            <person name="Goodwin S."/>
            <person name="Spatafora J."/>
            <person name="Crous P."/>
            <person name="Grigoriev I."/>
        </authorList>
    </citation>
    <scope>NUCLEOTIDE SEQUENCE</scope>
    <source>
        <strain evidence="4">CBS 207.26</strain>
    </source>
</reference>
<dbReference type="SUPFAM" id="SSF54768">
    <property type="entry name" value="dsRNA-binding domain-like"/>
    <property type="match status" value="1"/>
</dbReference>
<dbReference type="AlphaFoldDB" id="A0A6A6DQV8"/>
<evidence type="ECO:0000256" key="1">
    <source>
        <dbReference type="ARBA" id="ARBA00006638"/>
    </source>
</evidence>
<accession>A0A6A6DQV8</accession>
<gene>
    <name evidence="4" type="ORF">K469DRAFT_270261</name>
</gene>
<evidence type="ECO:0000256" key="3">
    <source>
        <dbReference type="ARBA" id="ARBA00023204"/>
    </source>
</evidence>